<evidence type="ECO:0000313" key="2">
    <source>
        <dbReference type="EMBL" id="KJZ70094.1"/>
    </source>
</evidence>
<dbReference type="EMBL" id="KQ030649">
    <property type="protein sequence ID" value="KJZ70094.1"/>
    <property type="molecule type" value="Genomic_DNA"/>
</dbReference>
<sequence>MLCNVCCEGLKGIWDPSKTKRVCRMDDFVDVEVHGDDSRFVTVETYKSVKPHDPDYLRPEHHMFGHHVSRQSFEQSVRDGCVMCSSFRPRHIGDEVKADSNIAAFGYYSLFSIEFEDCPIMYMYVNNTRGGFELIRHTVQDDNTNTKISPSTGDDATWRIIQRWLDTCLQAHEACNQRPRVTFCPTRLLRLETANGPEPVFRVVDASQVEPGTRYVTLSHCCGTDDDSIKLTQVTLAQLSSPQPLSVLPLTFKEALAVVNRLGLTHLWIDCLCILQDNALEQDTEASRARHVFSNAFLSIVASGTTSSSGGLFSTRNPALVAPTVFDFPVDAAGTTVPYRSSLEGPRGWRRAFDDDPLSRSGRALEERLRAPRALHFGRKMVFWECHGASCAEVHPRGVNEALGGVGESEGGKDSEAGGKTMQRNKPWKTLLNAPTWRMREDPISQVFADWFAILETYTGCTLTTPEDKLPGLAGVAGDMKMLLHERGFHKTDYVAGIWKAMLPGGLVWNMRESGSRPAAYRAPSWSWAAVDGRINFHDRTPEEASRGLLCKLVGAATTLRTADAMGEVAAGSVMLMGKLALGKLCPVGGNGTVPIKSLVHQDGVTCLAEAKDNREWTVLFDTKEDVADEILCLPIRARTLSNIGCYVDGLALSRLGNGCHVRRGKWGILVNTQDEALGIFQGLPEQEVEIV</sequence>
<dbReference type="Proteomes" id="UP000054481">
    <property type="component" value="Unassembled WGS sequence"/>
</dbReference>
<dbReference type="InterPro" id="IPR010730">
    <property type="entry name" value="HET"/>
</dbReference>
<feature type="domain" description="Heterokaryon incompatibility" evidence="1">
    <location>
        <begin position="215"/>
        <end position="320"/>
    </location>
</feature>
<evidence type="ECO:0000313" key="3">
    <source>
        <dbReference type="Proteomes" id="UP000054481"/>
    </source>
</evidence>
<dbReference type="PANTHER" id="PTHR33112">
    <property type="entry name" value="DOMAIN PROTEIN, PUTATIVE-RELATED"/>
    <property type="match status" value="1"/>
</dbReference>
<dbReference type="Pfam" id="PF06985">
    <property type="entry name" value="HET"/>
    <property type="match status" value="1"/>
</dbReference>
<proteinExistence type="predicted"/>
<reference evidence="2 3" key="1">
    <citation type="journal article" date="2014" name="Genome Biol. Evol.">
        <title>Comparative genomics and transcriptomics analyses reveal divergent lifestyle features of nematode endoparasitic fungus Hirsutella minnesotensis.</title>
        <authorList>
            <person name="Lai Y."/>
            <person name="Liu K."/>
            <person name="Zhang X."/>
            <person name="Zhang X."/>
            <person name="Li K."/>
            <person name="Wang N."/>
            <person name="Shu C."/>
            <person name="Wu Y."/>
            <person name="Wang C."/>
            <person name="Bushley K.E."/>
            <person name="Xiang M."/>
            <person name="Liu X."/>
        </authorList>
    </citation>
    <scope>NUCLEOTIDE SEQUENCE [LARGE SCALE GENOMIC DNA]</scope>
    <source>
        <strain evidence="2 3">3608</strain>
    </source>
</reference>
<name>A0A0F8A278_9HYPO</name>
<accession>A0A0F8A278</accession>
<dbReference type="AlphaFoldDB" id="A0A0F8A278"/>
<dbReference type="PANTHER" id="PTHR33112:SF15">
    <property type="entry name" value="HETEROKARYON INCOMPATIBILITY DOMAIN-CONTAINING PROTEIN"/>
    <property type="match status" value="1"/>
</dbReference>
<keyword evidence="3" id="KW-1185">Reference proteome</keyword>
<protein>
    <recommendedName>
        <fullName evidence="1">Heterokaryon incompatibility domain-containing protein</fullName>
    </recommendedName>
</protein>
<dbReference type="OrthoDB" id="4928203at2759"/>
<gene>
    <name evidence="2" type="ORF">HIM_10521</name>
</gene>
<organism evidence="2 3">
    <name type="scientific">Hirsutella minnesotensis 3608</name>
    <dbReference type="NCBI Taxonomy" id="1043627"/>
    <lineage>
        <taxon>Eukaryota</taxon>
        <taxon>Fungi</taxon>
        <taxon>Dikarya</taxon>
        <taxon>Ascomycota</taxon>
        <taxon>Pezizomycotina</taxon>
        <taxon>Sordariomycetes</taxon>
        <taxon>Hypocreomycetidae</taxon>
        <taxon>Hypocreales</taxon>
        <taxon>Ophiocordycipitaceae</taxon>
        <taxon>Hirsutella</taxon>
    </lineage>
</organism>
<evidence type="ECO:0000259" key="1">
    <source>
        <dbReference type="Pfam" id="PF06985"/>
    </source>
</evidence>